<evidence type="ECO:0000313" key="2">
    <source>
        <dbReference type="EMBL" id="CAA7403047.1"/>
    </source>
</evidence>
<feature type="region of interest" description="Disordered" evidence="1">
    <location>
        <begin position="70"/>
        <end position="98"/>
    </location>
</feature>
<keyword evidence="3" id="KW-1185">Reference proteome</keyword>
<proteinExistence type="predicted"/>
<sequence length="98" mass="11106">MAYRVQLPPRLPIHSVFHISLLKRYKANQKNPVRNNGMQQPPSARTTFRREISDILATCSPMEVVTTMCTSTPTSSYDGKGTHGKQQRGTMRRTQRGC</sequence>
<evidence type="ECO:0000256" key="1">
    <source>
        <dbReference type="SAM" id="MobiDB-lite"/>
    </source>
</evidence>
<protein>
    <submittedName>
        <fullName evidence="2">Uncharacterized protein</fullName>
    </submittedName>
</protein>
<gene>
    <name evidence="2" type="ORF">SI8410_09013725</name>
</gene>
<dbReference type="EMBL" id="LR746272">
    <property type="protein sequence ID" value="CAA7403047.1"/>
    <property type="molecule type" value="Genomic_DNA"/>
</dbReference>
<feature type="compositionally biased region" description="Basic residues" evidence="1">
    <location>
        <begin position="82"/>
        <end position="98"/>
    </location>
</feature>
<dbReference type="Proteomes" id="UP000663760">
    <property type="component" value="Chromosome 9"/>
</dbReference>
<accession>A0A7I8KYZ9</accession>
<name>A0A7I8KYZ9_SPIIN</name>
<dbReference type="AlphaFoldDB" id="A0A7I8KYZ9"/>
<reference evidence="2" key="1">
    <citation type="submission" date="2020-02" db="EMBL/GenBank/DDBJ databases">
        <authorList>
            <person name="Scholz U."/>
            <person name="Mascher M."/>
            <person name="Fiebig A."/>
        </authorList>
    </citation>
    <scope>NUCLEOTIDE SEQUENCE</scope>
</reference>
<organism evidence="2 3">
    <name type="scientific">Spirodela intermedia</name>
    <name type="common">Intermediate duckweed</name>
    <dbReference type="NCBI Taxonomy" id="51605"/>
    <lineage>
        <taxon>Eukaryota</taxon>
        <taxon>Viridiplantae</taxon>
        <taxon>Streptophyta</taxon>
        <taxon>Embryophyta</taxon>
        <taxon>Tracheophyta</taxon>
        <taxon>Spermatophyta</taxon>
        <taxon>Magnoliopsida</taxon>
        <taxon>Liliopsida</taxon>
        <taxon>Araceae</taxon>
        <taxon>Lemnoideae</taxon>
        <taxon>Spirodela</taxon>
    </lineage>
</organism>
<dbReference type="OrthoDB" id="695307at2759"/>
<evidence type="ECO:0000313" key="3">
    <source>
        <dbReference type="Proteomes" id="UP000663760"/>
    </source>
</evidence>